<dbReference type="SUPFAM" id="SSF52151">
    <property type="entry name" value="FabD/lysophospholipase-like"/>
    <property type="match status" value="1"/>
</dbReference>
<reference evidence="7" key="1">
    <citation type="submission" date="2016-10" db="EMBL/GenBank/DDBJ databases">
        <authorList>
            <person name="Varghese N."/>
            <person name="Submissions S."/>
        </authorList>
    </citation>
    <scope>NUCLEOTIDE SEQUENCE [LARGE SCALE GENOMIC DNA]</scope>
    <source>
        <strain evidence="7">Z-7934</strain>
    </source>
</reference>
<feature type="active site" description="Nucleophile" evidence="4">
    <location>
        <position position="50"/>
    </location>
</feature>
<feature type="short sequence motif" description="DGA/G" evidence="4">
    <location>
        <begin position="175"/>
        <end position="177"/>
    </location>
</feature>
<accession>A0A1I3BUP9</accession>
<feature type="domain" description="PNPLA" evidence="5">
    <location>
        <begin position="17"/>
        <end position="188"/>
    </location>
</feature>
<protein>
    <submittedName>
        <fullName evidence="6">Predicted phospholipase, patatin/cPLA2 family</fullName>
    </submittedName>
</protein>
<dbReference type="GO" id="GO:0016042">
    <property type="term" value="P:lipid catabolic process"/>
    <property type="evidence" value="ECO:0007669"/>
    <property type="project" value="UniProtKB-UniRule"/>
</dbReference>
<dbReference type="InterPro" id="IPR016035">
    <property type="entry name" value="Acyl_Trfase/lysoPLipase"/>
</dbReference>
<dbReference type="Pfam" id="PF01734">
    <property type="entry name" value="Patatin"/>
    <property type="match status" value="1"/>
</dbReference>
<sequence>MMNQNQPLKNNIKDTALIFEGGGMRASYSSGLLHHLLENHLYFDYVAGISAGASCSVNYLSRDQERSKRSFVDIVKDPHFGGWKSFLAGEGYFRAQYIYEKTPYPNATLPFDFQQFNRNPAQLRIGAFEMKTGMMKYFSRQDIQSLQDLMKIVRASSSLPIFMPPAIFKDVPYVDGGLSGGIPLEVAKRDGYNRFFVILTRPKGYRKTPVKHKRIAKTFYRNYPQVAEAMFRRHQLYNQTLEELEDLQQDGKAFLVYPDEMPVSNMEKNYTKLKRSYSLGYQQGKRDVSLWKEFCFMNTKFT</sequence>
<dbReference type="RefSeq" id="WP_242939321.1">
    <property type="nucleotide sequence ID" value="NZ_FOQA01000002.1"/>
</dbReference>
<dbReference type="PROSITE" id="PS51635">
    <property type="entry name" value="PNPLA"/>
    <property type="match status" value="1"/>
</dbReference>
<feature type="active site" description="Proton acceptor" evidence="4">
    <location>
        <position position="175"/>
    </location>
</feature>
<dbReference type="InterPro" id="IPR045943">
    <property type="entry name" value="DUF6363"/>
</dbReference>
<dbReference type="Proteomes" id="UP000199287">
    <property type="component" value="Unassembled WGS sequence"/>
</dbReference>
<dbReference type="InterPro" id="IPR002641">
    <property type="entry name" value="PNPLA_dom"/>
</dbReference>
<evidence type="ECO:0000256" key="1">
    <source>
        <dbReference type="ARBA" id="ARBA00022801"/>
    </source>
</evidence>
<comment type="caution">
    <text evidence="4">Lacks conserved residue(s) required for the propagation of feature annotation.</text>
</comment>
<dbReference type="Gene3D" id="3.40.1090.10">
    <property type="entry name" value="Cytosolic phospholipase A2 catalytic domain"/>
    <property type="match status" value="2"/>
</dbReference>
<dbReference type="AlphaFoldDB" id="A0A1I3BUP9"/>
<evidence type="ECO:0000313" key="7">
    <source>
        <dbReference type="Proteomes" id="UP000199287"/>
    </source>
</evidence>
<dbReference type="STRING" id="69895.SAMN05192551_10218"/>
<gene>
    <name evidence="6" type="ORF">SAMN05192551_10218</name>
</gene>
<keyword evidence="2 4" id="KW-0442">Lipid degradation</keyword>
<dbReference type="CDD" id="cd07208">
    <property type="entry name" value="Pat_hypo_Ecoli_yjju_like"/>
    <property type="match status" value="1"/>
</dbReference>
<dbReference type="InterPro" id="IPR050301">
    <property type="entry name" value="NTE"/>
</dbReference>
<keyword evidence="3 4" id="KW-0443">Lipid metabolism</keyword>
<evidence type="ECO:0000256" key="4">
    <source>
        <dbReference type="PROSITE-ProRule" id="PRU01161"/>
    </source>
</evidence>
<evidence type="ECO:0000259" key="5">
    <source>
        <dbReference type="PROSITE" id="PS51635"/>
    </source>
</evidence>
<evidence type="ECO:0000313" key="6">
    <source>
        <dbReference type="EMBL" id="SFH65471.1"/>
    </source>
</evidence>
<keyword evidence="7" id="KW-1185">Reference proteome</keyword>
<dbReference type="PANTHER" id="PTHR14226">
    <property type="entry name" value="NEUROPATHY TARGET ESTERASE/SWISS CHEESE D.MELANOGASTER"/>
    <property type="match status" value="1"/>
</dbReference>
<dbReference type="Pfam" id="PF19890">
    <property type="entry name" value="DUF6363"/>
    <property type="match status" value="1"/>
</dbReference>
<dbReference type="GO" id="GO:0016787">
    <property type="term" value="F:hydrolase activity"/>
    <property type="evidence" value="ECO:0007669"/>
    <property type="project" value="UniProtKB-UniRule"/>
</dbReference>
<organism evidence="6 7">
    <name type="scientific">Tindallia magadiensis</name>
    <dbReference type="NCBI Taxonomy" id="69895"/>
    <lineage>
        <taxon>Bacteria</taxon>
        <taxon>Bacillati</taxon>
        <taxon>Bacillota</taxon>
        <taxon>Clostridia</taxon>
        <taxon>Peptostreptococcales</taxon>
        <taxon>Tindalliaceae</taxon>
        <taxon>Tindallia</taxon>
    </lineage>
</organism>
<dbReference type="EMBL" id="FOQA01000002">
    <property type="protein sequence ID" value="SFH65471.1"/>
    <property type="molecule type" value="Genomic_DNA"/>
</dbReference>
<evidence type="ECO:0000256" key="3">
    <source>
        <dbReference type="ARBA" id="ARBA00023098"/>
    </source>
</evidence>
<keyword evidence="1 4" id="KW-0378">Hydrolase</keyword>
<evidence type="ECO:0000256" key="2">
    <source>
        <dbReference type="ARBA" id="ARBA00022963"/>
    </source>
</evidence>
<dbReference type="PANTHER" id="PTHR14226:SF25">
    <property type="entry name" value="PHOSPHOESTERASE"/>
    <property type="match status" value="1"/>
</dbReference>
<feature type="short sequence motif" description="GXSXG" evidence="4">
    <location>
        <begin position="48"/>
        <end position="52"/>
    </location>
</feature>
<name>A0A1I3BUP9_9FIRM</name>
<dbReference type="InterPro" id="IPR037483">
    <property type="entry name" value="YjjU-like"/>
</dbReference>
<proteinExistence type="predicted"/>